<dbReference type="SUPFAM" id="SSF54928">
    <property type="entry name" value="RNA-binding domain, RBD"/>
    <property type="match status" value="1"/>
</dbReference>
<organism evidence="5 6">
    <name type="scientific">Actinomortierella ambigua</name>
    <dbReference type="NCBI Taxonomy" id="1343610"/>
    <lineage>
        <taxon>Eukaryota</taxon>
        <taxon>Fungi</taxon>
        <taxon>Fungi incertae sedis</taxon>
        <taxon>Mucoromycota</taxon>
        <taxon>Mortierellomycotina</taxon>
        <taxon>Mortierellomycetes</taxon>
        <taxon>Mortierellales</taxon>
        <taxon>Mortierellaceae</taxon>
        <taxon>Actinomortierella</taxon>
    </lineage>
</organism>
<feature type="compositionally biased region" description="Low complexity" evidence="3">
    <location>
        <begin position="376"/>
        <end position="393"/>
    </location>
</feature>
<evidence type="ECO:0000256" key="1">
    <source>
        <dbReference type="PROSITE-ProRule" id="PRU00047"/>
    </source>
</evidence>
<proteinExistence type="predicted"/>
<feature type="domain" description="CCHC-type" evidence="4">
    <location>
        <begin position="302"/>
        <end position="317"/>
    </location>
</feature>
<reference evidence="5" key="1">
    <citation type="journal article" date="2020" name="Fungal Divers.">
        <title>Resolving the Mortierellaceae phylogeny through synthesis of multi-gene phylogenetics and phylogenomics.</title>
        <authorList>
            <person name="Vandepol N."/>
            <person name="Liber J."/>
            <person name="Desiro A."/>
            <person name="Na H."/>
            <person name="Kennedy M."/>
            <person name="Barry K."/>
            <person name="Grigoriev I.V."/>
            <person name="Miller A.N."/>
            <person name="O'Donnell K."/>
            <person name="Stajich J.E."/>
            <person name="Bonito G."/>
        </authorList>
    </citation>
    <scope>NUCLEOTIDE SEQUENCE</scope>
    <source>
        <strain evidence="5">BC1065</strain>
    </source>
</reference>
<dbReference type="AlphaFoldDB" id="A0A9P6PKB2"/>
<feature type="region of interest" description="Disordered" evidence="3">
    <location>
        <begin position="331"/>
        <end position="350"/>
    </location>
</feature>
<keyword evidence="6" id="KW-1185">Reference proteome</keyword>
<comment type="caution">
    <text evidence="5">The sequence shown here is derived from an EMBL/GenBank/DDBJ whole genome shotgun (WGS) entry which is preliminary data.</text>
</comment>
<dbReference type="InterPro" id="IPR035979">
    <property type="entry name" value="RBD_domain_sf"/>
</dbReference>
<dbReference type="EMBL" id="JAAAJB010001393">
    <property type="protein sequence ID" value="KAG0248056.1"/>
    <property type="molecule type" value="Genomic_DNA"/>
</dbReference>
<protein>
    <recommendedName>
        <fullName evidence="4">CCHC-type domain-containing protein</fullName>
    </recommendedName>
</protein>
<keyword evidence="1" id="KW-0479">Metal-binding</keyword>
<evidence type="ECO:0000313" key="6">
    <source>
        <dbReference type="Proteomes" id="UP000807716"/>
    </source>
</evidence>
<dbReference type="OrthoDB" id="2416239at2759"/>
<dbReference type="Proteomes" id="UP000807716">
    <property type="component" value="Unassembled WGS sequence"/>
</dbReference>
<dbReference type="InterPro" id="IPR001878">
    <property type="entry name" value="Znf_CCHC"/>
</dbReference>
<feature type="compositionally biased region" description="Polar residues" evidence="3">
    <location>
        <begin position="359"/>
        <end position="368"/>
    </location>
</feature>
<evidence type="ECO:0000313" key="5">
    <source>
        <dbReference type="EMBL" id="KAG0248056.1"/>
    </source>
</evidence>
<evidence type="ECO:0000259" key="4">
    <source>
        <dbReference type="PROSITE" id="PS50158"/>
    </source>
</evidence>
<dbReference type="PROSITE" id="PS50158">
    <property type="entry name" value="ZF_CCHC"/>
    <property type="match status" value="1"/>
</dbReference>
<dbReference type="GO" id="GO:0008270">
    <property type="term" value="F:zinc ion binding"/>
    <property type="evidence" value="ECO:0007669"/>
    <property type="project" value="UniProtKB-KW"/>
</dbReference>
<name>A0A9P6PKB2_9FUNG</name>
<feature type="region of interest" description="Disordered" evidence="3">
    <location>
        <begin position="359"/>
        <end position="393"/>
    </location>
</feature>
<gene>
    <name evidence="5" type="ORF">DFQ27_001215</name>
</gene>
<keyword evidence="1" id="KW-0863">Zinc-finger</keyword>
<evidence type="ECO:0000256" key="2">
    <source>
        <dbReference type="SAM" id="Coils"/>
    </source>
</evidence>
<sequence length="481" mass="53851">MEEDEATDAIEYHHQLERARPQFRLMIQASAITGNTPKDKAAALRKAVMESIPDGFIIWGPKQKKVSAIVERATTGNDEDSGPNNPLDHFLVFDANSETTYNHLLQQQIEVVLNDATATKQLVPFLKYDDAIGQKLQQRSVEIHSLHLRTHEDIVRRAMSVFGTVQQVNLKPNARYSALHAVIVFESTDAIDKLLKLKHQMVFIGNDIGRLRRIGDAYITHTECNKLAHIPFGLTQKELANHLETAGVPHQSLVIHRFPGRPTPPFAFVYYASAEDKVEAEKHRLCIGSQPLEWAAQDTIICHACGHAGHIGRQCEKTLNRAHLRAIQERNKRIINPSSATTPSKAMVQPHKSFRSAVTGTLHGSHTSNDNHDTINKNANTNTNTNKNANTSTNTYANATATSRGHSTDALAQMKATLQQQQAEIRRLQKGYEDLFTRMDQKWASIEHRMNSTFKTVVEEIRQIANKIPSTQGTVNLPETD</sequence>
<accession>A0A9P6PKB2</accession>
<evidence type="ECO:0000256" key="3">
    <source>
        <dbReference type="SAM" id="MobiDB-lite"/>
    </source>
</evidence>
<feature type="coiled-coil region" evidence="2">
    <location>
        <begin position="411"/>
        <end position="438"/>
    </location>
</feature>
<dbReference type="GO" id="GO:0003676">
    <property type="term" value="F:nucleic acid binding"/>
    <property type="evidence" value="ECO:0007669"/>
    <property type="project" value="InterPro"/>
</dbReference>
<keyword evidence="2" id="KW-0175">Coiled coil</keyword>
<keyword evidence="1" id="KW-0862">Zinc</keyword>
<feature type="non-terminal residue" evidence="5">
    <location>
        <position position="481"/>
    </location>
</feature>